<keyword evidence="3" id="KW-0560">Oxidoreductase</keyword>
<dbReference type="InterPro" id="IPR036812">
    <property type="entry name" value="NAD(P)_OxRdtase_dom_sf"/>
</dbReference>
<feature type="site" description="Lowers pKa of active site Tyr" evidence="6">
    <location>
        <position position="80"/>
    </location>
</feature>
<proteinExistence type="inferred from homology"/>
<dbReference type="Proteomes" id="UP001154078">
    <property type="component" value="Chromosome 4"/>
</dbReference>
<dbReference type="AlphaFoldDB" id="A0A9P0B5S4"/>
<accession>A0A9P0B5S4</accession>
<evidence type="ECO:0000259" key="7">
    <source>
        <dbReference type="Pfam" id="PF00248"/>
    </source>
</evidence>
<dbReference type="FunFam" id="3.20.20.100:FF:000006">
    <property type="entry name" value="Aldo-keto reductase family 1 member A1"/>
    <property type="match status" value="1"/>
</dbReference>
<sequence length="316" mass="35944">MSVKSLKLVNGRQMPLVGLGTWEAKDPEQLETVLDAALELGYRHIDTAYAYGNEKVIGQVIKKWISQGKLKREDIFITTKLLGSNKEIAESKLLESLKNLDMDYVDLYLVHFPVSMVFKEGKKPYGGPTDHIGLWKILEKQVELGRARAIGLSNFNKKQIERLLASNPKVKPANLQIENHVYLQQRELVEYCQHNGITVTAYSPLGNPGYNKFAVAHGLPTKPDIGNMLQDKVVSKIANNHQKSNAQVMLRYQIQRDIIVIPKTVTVNRLAENYNLFDWSLTNEEMQALNDLDIGEKSRICDWAAFKLEGHEEFPW</sequence>
<evidence type="ECO:0000256" key="4">
    <source>
        <dbReference type="PIRSR" id="PIRSR000097-1"/>
    </source>
</evidence>
<gene>
    <name evidence="8" type="ORF">MELIAE_LOCUS7039</name>
</gene>
<dbReference type="Gene3D" id="3.20.20.100">
    <property type="entry name" value="NADP-dependent oxidoreductase domain"/>
    <property type="match status" value="1"/>
</dbReference>
<dbReference type="Pfam" id="PF00248">
    <property type="entry name" value="Aldo_ket_red"/>
    <property type="match status" value="1"/>
</dbReference>
<feature type="binding site" evidence="5">
    <location>
        <position position="111"/>
    </location>
    <ligand>
        <name>substrate</name>
    </ligand>
</feature>
<name>A0A9P0B5S4_BRAAE</name>
<dbReference type="PROSITE" id="PS00062">
    <property type="entry name" value="ALDOKETO_REDUCTASE_2"/>
    <property type="match status" value="1"/>
</dbReference>
<dbReference type="SUPFAM" id="SSF51430">
    <property type="entry name" value="NAD(P)-linked oxidoreductase"/>
    <property type="match status" value="1"/>
</dbReference>
<dbReference type="InterPro" id="IPR020471">
    <property type="entry name" value="AKR"/>
</dbReference>
<dbReference type="PRINTS" id="PR00069">
    <property type="entry name" value="ALDKETRDTASE"/>
</dbReference>
<evidence type="ECO:0000313" key="8">
    <source>
        <dbReference type="EMBL" id="CAH0555754.1"/>
    </source>
</evidence>
<dbReference type="GO" id="GO:0016491">
    <property type="term" value="F:oxidoreductase activity"/>
    <property type="evidence" value="ECO:0007669"/>
    <property type="project" value="UniProtKB-KW"/>
</dbReference>
<dbReference type="PIRSF" id="PIRSF000097">
    <property type="entry name" value="AKR"/>
    <property type="match status" value="1"/>
</dbReference>
<dbReference type="InterPro" id="IPR018170">
    <property type="entry name" value="Aldo/ket_reductase_CS"/>
</dbReference>
<dbReference type="EMBL" id="OV121135">
    <property type="protein sequence ID" value="CAH0555754.1"/>
    <property type="molecule type" value="Genomic_DNA"/>
</dbReference>
<evidence type="ECO:0000256" key="3">
    <source>
        <dbReference type="ARBA" id="ARBA00023002"/>
    </source>
</evidence>
<evidence type="ECO:0000256" key="5">
    <source>
        <dbReference type="PIRSR" id="PIRSR000097-2"/>
    </source>
</evidence>
<evidence type="ECO:0000313" key="9">
    <source>
        <dbReference type="Proteomes" id="UP001154078"/>
    </source>
</evidence>
<feature type="domain" description="NADP-dependent oxidoreductase" evidence="7">
    <location>
        <begin position="18"/>
        <end position="293"/>
    </location>
</feature>
<evidence type="ECO:0000256" key="6">
    <source>
        <dbReference type="PIRSR" id="PIRSR000097-3"/>
    </source>
</evidence>
<dbReference type="PROSITE" id="PS00798">
    <property type="entry name" value="ALDOKETO_REDUCTASE_1"/>
    <property type="match status" value="1"/>
</dbReference>
<feature type="active site" description="Proton donor" evidence="4">
    <location>
        <position position="51"/>
    </location>
</feature>
<organism evidence="8 9">
    <name type="scientific">Brassicogethes aeneus</name>
    <name type="common">Rape pollen beetle</name>
    <name type="synonym">Meligethes aeneus</name>
    <dbReference type="NCBI Taxonomy" id="1431903"/>
    <lineage>
        <taxon>Eukaryota</taxon>
        <taxon>Metazoa</taxon>
        <taxon>Ecdysozoa</taxon>
        <taxon>Arthropoda</taxon>
        <taxon>Hexapoda</taxon>
        <taxon>Insecta</taxon>
        <taxon>Pterygota</taxon>
        <taxon>Neoptera</taxon>
        <taxon>Endopterygota</taxon>
        <taxon>Coleoptera</taxon>
        <taxon>Polyphaga</taxon>
        <taxon>Cucujiformia</taxon>
        <taxon>Nitidulidae</taxon>
        <taxon>Meligethinae</taxon>
        <taxon>Brassicogethes</taxon>
    </lineage>
</organism>
<dbReference type="PROSITE" id="PS00063">
    <property type="entry name" value="ALDOKETO_REDUCTASE_3"/>
    <property type="match status" value="1"/>
</dbReference>
<protein>
    <recommendedName>
        <fullName evidence="7">NADP-dependent oxidoreductase domain-containing protein</fullName>
    </recommendedName>
</protein>
<keyword evidence="9" id="KW-1185">Reference proteome</keyword>
<dbReference type="InterPro" id="IPR023210">
    <property type="entry name" value="NADP_OxRdtase_dom"/>
</dbReference>
<evidence type="ECO:0000256" key="1">
    <source>
        <dbReference type="ARBA" id="ARBA00007905"/>
    </source>
</evidence>
<comment type="similarity">
    <text evidence="1">Belongs to the aldo/keto reductase family.</text>
</comment>
<keyword evidence="2" id="KW-0521">NADP</keyword>
<dbReference type="PANTHER" id="PTHR11732">
    <property type="entry name" value="ALDO/KETO REDUCTASE"/>
    <property type="match status" value="1"/>
</dbReference>
<reference evidence="8" key="1">
    <citation type="submission" date="2021-12" db="EMBL/GenBank/DDBJ databases">
        <authorList>
            <person name="King R."/>
        </authorList>
    </citation>
    <scope>NUCLEOTIDE SEQUENCE</scope>
</reference>
<dbReference type="OrthoDB" id="416253at2759"/>
<evidence type="ECO:0000256" key="2">
    <source>
        <dbReference type="ARBA" id="ARBA00022857"/>
    </source>
</evidence>